<feature type="region of interest" description="Disordered" evidence="1">
    <location>
        <begin position="82"/>
        <end position="109"/>
    </location>
</feature>
<keyword evidence="4" id="KW-1185">Reference proteome</keyword>
<reference evidence="3 4" key="1">
    <citation type="journal article" date="2019" name="Microb. Cell Fact.">
        <title>Exploring novel herbicidin analogues by transcriptional regulator overexpression and MS/MS molecular networking.</title>
        <authorList>
            <person name="Shi Y."/>
            <person name="Gu R."/>
            <person name="Li Y."/>
            <person name="Wang X."/>
            <person name="Ren W."/>
            <person name="Li X."/>
            <person name="Wang L."/>
            <person name="Xie Y."/>
            <person name="Hong B."/>
        </authorList>
    </citation>
    <scope>NUCLEOTIDE SEQUENCE [LARGE SCALE GENOMIC DNA]</scope>
    <source>
        <strain evidence="3 4">US-43</strain>
    </source>
</reference>
<protein>
    <recommendedName>
        <fullName evidence="5">Ig-like domain-containing protein</fullName>
    </recommendedName>
</protein>
<dbReference type="Proteomes" id="UP000327000">
    <property type="component" value="Unassembled WGS sequence"/>
</dbReference>
<proteinExistence type="predicted"/>
<gene>
    <name evidence="3" type="ORF">FRZ00_07165</name>
</gene>
<dbReference type="RefSeq" id="WP_152262864.1">
    <property type="nucleotide sequence ID" value="NZ_JBFADJ010000011.1"/>
</dbReference>
<evidence type="ECO:0000256" key="1">
    <source>
        <dbReference type="SAM" id="MobiDB-lite"/>
    </source>
</evidence>
<dbReference type="AlphaFoldDB" id="A0A5N5WCR4"/>
<evidence type="ECO:0000313" key="4">
    <source>
        <dbReference type="Proteomes" id="UP000327000"/>
    </source>
</evidence>
<accession>A0A5N5WCR4</accession>
<comment type="caution">
    <text evidence="3">The sequence shown here is derived from an EMBL/GenBank/DDBJ whole genome shotgun (WGS) entry which is preliminary data.</text>
</comment>
<evidence type="ECO:0000313" key="3">
    <source>
        <dbReference type="EMBL" id="KAB7849199.1"/>
    </source>
</evidence>
<name>A0A5N5WCR4_STRMB</name>
<sequence length="242" mass="23489">MTAPLPRLRARTLFAAGAGLSLTAALALTGAGTATAGTTPSGTASTADAASTTVTPAGHSFTATLNGKATFKAGSVTVTCTVSSSAPSTGSANNRVPDAPGNHNASGPVSNDINPPTFSGCTTSMPGVRAAVETSGTWTVAMQNGDPIVATLGMPAAGFKLTTTGLASCTVTAAPTGPADLPAVFTNGDADNPSQITLTNAPAPVKVEGGFGCPTAAKTSAFSAVYDVTDVTDAASRILVGD</sequence>
<evidence type="ECO:0008006" key="5">
    <source>
        <dbReference type="Google" id="ProtNLM"/>
    </source>
</evidence>
<dbReference type="OrthoDB" id="3372193at2"/>
<organism evidence="3 4">
    <name type="scientific">Streptomyces mobaraensis</name>
    <name type="common">Streptoverticillium mobaraense</name>
    <dbReference type="NCBI Taxonomy" id="35621"/>
    <lineage>
        <taxon>Bacteria</taxon>
        <taxon>Bacillati</taxon>
        <taxon>Actinomycetota</taxon>
        <taxon>Actinomycetes</taxon>
        <taxon>Kitasatosporales</taxon>
        <taxon>Streptomycetaceae</taxon>
        <taxon>Streptomyces</taxon>
    </lineage>
</organism>
<feature type="signal peptide" evidence="2">
    <location>
        <begin position="1"/>
        <end position="36"/>
    </location>
</feature>
<evidence type="ECO:0000256" key="2">
    <source>
        <dbReference type="SAM" id="SignalP"/>
    </source>
</evidence>
<keyword evidence="2" id="KW-0732">Signal</keyword>
<feature type="chain" id="PRO_5025068485" description="Ig-like domain-containing protein" evidence="2">
    <location>
        <begin position="37"/>
        <end position="242"/>
    </location>
</feature>
<dbReference type="EMBL" id="VOKX01000010">
    <property type="protein sequence ID" value="KAB7849199.1"/>
    <property type="molecule type" value="Genomic_DNA"/>
</dbReference>